<reference evidence="3" key="2">
    <citation type="journal article" date="2009" name="Genome Res.">
        <title>Comparative genomic analyses of the human fungal pathogens Coccidioides and their relatives.</title>
        <authorList>
            <person name="Sharpton T.J."/>
            <person name="Stajich J.E."/>
            <person name="Rounsley S.D."/>
            <person name="Gardner M.J."/>
            <person name="Wortman J.R."/>
            <person name="Jordar V.S."/>
            <person name="Maiti R."/>
            <person name="Kodira C.D."/>
            <person name="Neafsey D.E."/>
            <person name="Zeng Q."/>
            <person name="Hung C.-Y."/>
            <person name="McMahan C."/>
            <person name="Muszewska A."/>
            <person name="Grynberg M."/>
            <person name="Mandel M.A."/>
            <person name="Kellner E.M."/>
            <person name="Barker B.M."/>
            <person name="Galgiani J.N."/>
            <person name="Orbach M.J."/>
            <person name="Kirkland T.N."/>
            <person name="Cole G.T."/>
            <person name="Henn M.R."/>
            <person name="Birren B.W."/>
            <person name="Taylor J.W."/>
        </authorList>
    </citation>
    <scope>NUCLEOTIDE SEQUENCE [LARGE SCALE GENOMIC DNA]</scope>
    <source>
        <strain evidence="3">RMSCC 3488</strain>
    </source>
</reference>
<accession>A0A0J6F8K5</accession>
<dbReference type="OrthoDB" id="1668230at2759"/>
<sequence>MSDTLLITPQRPGCIAIGQAGEISNFKTWIQSLVAALYRIYSCKVLHQDVKLNNILVDNDLLKIADFANGAIFPPNTDMETIYTQDPLSQVDLLGIGCIIYSIAAWTPYSYDYY</sequence>
<dbReference type="Gene3D" id="1.10.510.10">
    <property type="entry name" value="Transferase(Phosphotransferase) domain 1"/>
    <property type="match status" value="1"/>
</dbReference>
<dbReference type="InterPro" id="IPR011009">
    <property type="entry name" value="Kinase-like_dom_sf"/>
</dbReference>
<dbReference type="Pfam" id="PF00069">
    <property type="entry name" value="Pkinase"/>
    <property type="match status" value="1"/>
</dbReference>
<reference evidence="2 3" key="1">
    <citation type="submission" date="2007-06" db="EMBL/GenBank/DDBJ databases">
        <title>The Genome Sequence of Coccidioides posadasii RMSCC_3488.</title>
        <authorList>
            <consortium name="Coccidioides Genome Resources Consortium"/>
            <consortium name="The Broad Institute Genome Sequencing Platform"/>
            <person name="Henn M.R."/>
            <person name="Sykes S."/>
            <person name="Young S."/>
            <person name="Jaffe D."/>
            <person name="Berlin A."/>
            <person name="Alvarez P."/>
            <person name="Butler J."/>
            <person name="Gnerre S."/>
            <person name="Grabherr M."/>
            <person name="Mauceli E."/>
            <person name="Brockman W."/>
            <person name="Kodira C."/>
            <person name="Alvarado L."/>
            <person name="Zeng Q."/>
            <person name="Crawford M."/>
            <person name="Antoine C."/>
            <person name="Devon K."/>
            <person name="Galgiani J."/>
            <person name="Orsborn K."/>
            <person name="Lewis M.L."/>
            <person name="Nusbaum C."/>
            <person name="Galagan J."/>
            <person name="Birren B."/>
        </authorList>
    </citation>
    <scope>NUCLEOTIDE SEQUENCE [LARGE SCALE GENOMIC DNA]</scope>
    <source>
        <strain evidence="2 3">RMSCC 3488</strain>
    </source>
</reference>
<dbReference type="AlphaFoldDB" id="A0A0J6F8K5"/>
<organism evidence="2 3">
    <name type="scientific">Coccidioides posadasii RMSCC 3488</name>
    <dbReference type="NCBI Taxonomy" id="454284"/>
    <lineage>
        <taxon>Eukaryota</taxon>
        <taxon>Fungi</taxon>
        <taxon>Dikarya</taxon>
        <taxon>Ascomycota</taxon>
        <taxon>Pezizomycotina</taxon>
        <taxon>Eurotiomycetes</taxon>
        <taxon>Eurotiomycetidae</taxon>
        <taxon>Onygenales</taxon>
        <taxon>Onygenaceae</taxon>
        <taxon>Coccidioides</taxon>
    </lineage>
</organism>
<evidence type="ECO:0000313" key="2">
    <source>
        <dbReference type="EMBL" id="KMM66523.1"/>
    </source>
</evidence>
<gene>
    <name evidence="2" type="ORF">CPAG_02861</name>
</gene>
<dbReference type="GO" id="GO:0005524">
    <property type="term" value="F:ATP binding"/>
    <property type="evidence" value="ECO:0007669"/>
    <property type="project" value="InterPro"/>
</dbReference>
<proteinExistence type="predicted"/>
<dbReference type="InterPro" id="IPR000719">
    <property type="entry name" value="Prot_kinase_dom"/>
</dbReference>
<evidence type="ECO:0000313" key="3">
    <source>
        <dbReference type="Proteomes" id="UP000054567"/>
    </source>
</evidence>
<protein>
    <recommendedName>
        <fullName evidence="1">Protein kinase domain-containing protein</fullName>
    </recommendedName>
</protein>
<dbReference type="Proteomes" id="UP000054567">
    <property type="component" value="Unassembled WGS sequence"/>
</dbReference>
<dbReference type="GO" id="GO:0004672">
    <property type="term" value="F:protein kinase activity"/>
    <property type="evidence" value="ECO:0007669"/>
    <property type="project" value="InterPro"/>
</dbReference>
<dbReference type="InterPro" id="IPR008271">
    <property type="entry name" value="Ser/Thr_kinase_AS"/>
</dbReference>
<evidence type="ECO:0000259" key="1">
    <source>
        <dbReference type="PROSITE" id="PS50011"/>
    </source>
</evidence>
<dbReference type="EMBL" id="DS268109">
    <property type="protein sequence ID" value="KMM66523.1"/>
    <property type="molecule type" value="Genomic_DNA"/>
</dbReference>
<dbReference type="VEuPathDB" id="FungiDB:CPAG_02861"/>
<dbReference type="SUPFAM" id="SSF56112">
    <property type="entry name" value="Protein kinase-like (PK-like)"/>
    <property type="match status" value="1"/>
</dbReference>
<reference evidence="3" key="3">
    <citation type="journal article" date="2010" name="Genome Res.">
        <title>Population genomic sequencing of Coccidioides fungi reveals recent hybridization and transposon control.</title>
        <authorList>
            <person name="Neafsey D.E."/>
            <person name="Barker B.M."/>
            <person name="Sharpton T.J."/>
            <person name="Stajich J.E."/>
            <person name="Park D.J."/>
            <person name="Whiston E."/>
            <person name="Hung C.-Y."/>
            <person name="McMahan C."/>
            <person name="White J."/>
            <person name="Sykes S."/>
            <person name="Heiman D."/>
            <person name="Young S."/>
            <person name="Zeng Q."/>
            <person name="Abouelleil A."/>
            <person name="Aftuck L."/>
            <person name="Bessette D."/>
            <person name="Brown A."/>
            <person name="FitzGerald M."/>
            <person name="Lui A."/>
            <person name="Macdonald J.P."/>
            <person name="Priest M."/>
            <person name="Orbach M.J."/>
            <person name="Galgiani J.N."/>
            <person name="Kirkland T.N."/>
            <person name="Cole G.T."/>
            <person name="Birren B.W."/>
            <person name="Henn M.R."/>
            <person name="Taylor J.W."/>
            <person name="Rounsley S.D."/>
        </authorList>
    </citation>
    <scope>NUCLEOTIDE SEQUENCE [LARGE SCALE GENOMIC DNA]</scope>
    <source>
        <strain evidence="3">RMSCC 3488</strain>
    </source>
</reference>
<dbReference type="PROSITE" id="PS00108">
    <property type="entry name" value="PROTEIN_KINASE_ST"/>
    <property type="match status" value="1"/>
</dbReference>
<name>A0A0J6F8K5_COCPO</name>
<dbReference type="PROSITE" id="PS50011">
    <property type="entry name" value="PROTEIN_KINASE_DOM"/>
    <property type="match status" value="1"/>
</dbReference>
<feature type="domain" description="Protein kinase" evidence="1">
    <location>
        <begin position="1"/>
        <end position="114"/>
    </location>
</feature>